<dbReference type="EMBL" id="JAOCBE010000001">
    <property type="protein sequence ID" value="MDH0969482.1"/>
    <property type="molecule type" value="Genomic_DNA"/>
</dbReference>
<dbReference type="Proteomes" id="UP001159915">
    <property type="component" value="Unassembled WGS sequence"/>
</dbReference>
<feature type="domain" description="MobA-like NTP transferase" evidence="3">
    <location>
        <begin position="15"/>
        <end position="193"/>
    </location>
</feature>
<dbReference type="Pfam" id="PF12804">
    <property type="entry name" value="NTP_transf_3"/>
    <property type="match status" value="1"/>
</dbReference>
<evidence type="ECO:0000256" key="1">
    <source>
        <dbReference type="ARBA" id="ARBA00022679"/>
    </source>
</evidence>
<dbReference type="PANTHER" id="PTHR19136">
    <property type="entry name" value="MOLYBDENUM COFACTOR GUANYLYLTRANSFERASE"/>
    <property type="match status" value="1"/>
</dbReference>
<proteinExistence type="predicted"/>
<dbReference type="AlphaFoldDB" id="A0AA42SPJ1"/>
<dbReference type="SUPFAM" id="SSF53448">
    <property type="entry name" value="Nucleotide-diphospho-sugar transferases"/>
    <property type="match status" value="1"/>
</dbReference>
<evidence type="ECO:0000313" key="4">
    <source>
        <dbReference type="EMBL" id="MDH0969482.1"/>
    </source>
</evidence>
<dbReference type="Gene3D" id="3.90.550.10">
    <property type="entry name" value="Spore Coat Polysaccharide Biosynthesis Protein SpsA, Chain A"/>
    <property type="match status" value="1"/>
</dbReference>
<dbReference type="InterPro" id="IPR029044">
    <property type="entry name" value="Nucleotide-diphossugar_trans"/>
</dbReference>
<evidence type="ECO:0000313" key="5">
    <source>
        <dbReference type="Proteomes" id="UP001159915"/>
    </source>
</evidence>
<dbReference type="GO" id="GO:0016779">
    <property type="term" value="F:nucleotidyltransferase activity"/>
    <property type="evidence" value="ECO:0007669"/>
    <property type="project" value="UniProtKB-ARBA"/>
</dbReference>
<dbReference type="RefSeq" id="WP_005403902.1">
    <property type="nucleotide sequence ID" value="NZ_JAOCBE010000001.1"/>
</dbReference>
<organism evidence="4 5">
    <name type="scientific">Acinetobacter johnsonii</name>
    <dbReference type="NCBI Taxonomy" id="40214"/>
    <lineage>
        <taxon>Bacteria</taxon>
        <taxon>Pseudomonadati</taxon>
        <taxon>Pseudomonadota</taxon>
        <taxon>Gammaproteobacteria</taxon>
        <taxon>Moraxellales</taxon>
        <taxon>Moraxellaceae</taxon>
        <taxon>Acinetobacter</taxon>
    </lineage>
</organism>
<name>A0AA42SPJ1_ACIJO</name>
<keyword evidence="2" id="KW-0460">Magnesium</keyword>
<comment type="caution">
    <text evidence="4">The sequence shown here is derived from an EMBL/GenBank/DDBJ whole genome shotgun (WGS) entry which is preliminary data.</text>
</comment>
<gene>
    <name evidence="4" type="ORF">N5C10_09505</name>
</gene>
<dbReference type="InterPro" id="IPR025877">
    <property type="entry name" value="MobA-like_NTP_Trfase"/>
</dbReference>
<evidence type="ECO:0000256" key="2">
    <source>
        <dbReference type="ARBA" id="ARBA00022842"/>
    </source>
</evidence>
<evidence type="ECO:0000259" key="3">
    <source>
        <dbReference type="Pfam" id="PF12804"/>
    </source>
</evidence>
<keyword evidence="1 4" id="KW-0808">Transferase</keyword>
<protein>
    <submittedName>
        <fullName evidence="4">NTP transferase domain-containing protein</fullName>
    </submittedName>
</protein>
<accession>A0AA42SPJ1</accession>
<dbReference type="PANTHER" id="PTHR19136:SF81">
    <property type="entry name" value="MOLYBDENUM COFACTOR GUANYLYLTRANSFERASE"/>
    <property type="match status" value="1"/>
</dbReference>
<sequence length="230" mass="25457">MINPIGNRPYLAGIVILAGGASSRMGTPKAQLLLPTGESLLDYHVRQAAELNVPIMVADNERGFQVSADLLLKHENLPILYIPDYGSKLNAENSDKQKATGGALVAIASALQTMSTLNANKQDTWLMVMSCDSLVPAMQLWQKLQSSMTQSIHSSVVCLTDDTHLYPLLGLYRLSLELDLVDYLDRGERQVMKFIQHQVQPIALPKNWQHLTNFNTPEQFKQACAALNDL</sequence>
<reference evidence="4" key="1">
    <citation type="submission" date="2022-09" db="EMBL/GenBank/DDBJ databases">
        <title>Intensive care unit water sources are persistently colonized with multi-drug resistant bacteria and are the site of extensive horizontal gene transfer of antibiotic resistance genes.</title>
        <authorList>
            <person name="Diorio-Toth L."/>
        </authorList>
    </citation>
    <scope>NUCLEOTIDE SEQUENCE</scope>
    <source>
        <strain evidence="4">GD03920</strain>
    </source>
</reference>